<dbReference type="InParanoid" id="M3XGW0"/>
<dbReference type="SUPFAM" id="SSF57716">
    <property type="entry name" value="Glucocorticoid receptor-like (DNA-binding domain)"/>
    <property type="match status" value="2"/>
</dbReference>
<dbReference type="InterPro" id="IPR001781">
    <property type="entry name" value="Znf_LIM"/>
</dbReference>
<feature type="compositionally biased region" description="Polar residues" evidence="6">
    <location>
        <begin position="169"/>
        <end position="180"/>
    </location>
</feature>
<dbReference type="Proteomes" id="UP000008672">
    <property type="component" value="Unassembled WGS sequence"/>
</dbReference>
<dbReference type="FunFam" id="2.10.110.10:FF:000097">
    <property type="entry name" value="Filamin-binding LIM protein 1"/>
    <property type="match status" value="1"/>
</dbReference>
<dbReference type="FunCoup" id="M3XGW0">
    <property type="interactions" value="114"/>
</dbReference>
<dbReference type="Bgee" id="ENSLACG00000002136">
    <property type="expression patterns" value="Expressed in pectoral fin and 5 other cell types or tissues"/>
</dbReference>
<dbReference type="PROSITE" id="PS50023">
    <property type="entry name" value="LIM_DOMAIN_2"/>
    <property type="match status" value="3"/>
</dbReference>
<keyword evidence="9" id="KW-1185">Reference proteome</keyword>
<dbReference type="GO" id="GO:0005925">
    <property type="term" value="C:focal adhesion"/>
    <property type="evidence" value="ECO:0007669"/>
    <property type="project" value="TreeGrafter"/>
</dbReference>
<name>M3XGW0_LATCH</name>
<evidence type="ECO:0000256" key="6">
    <source>
        <dbReference type="SAM" id="MobiDB-lite"/>
    </source>
</evidence>
<dbReference type="eggNOG" id="KOG1701">
    <property type="taxonomic scope" value="Eukaryota"/>
</dbReference>
<feature type="region of interest" description="Disordered" evidence="6">
    <location>
        <begin position="156"/>
        <end position="180"/>
    </location>
</feature>
<organism evidence="8 9">
    <name type="scientific">Latimeria chalumnae</name>
    <name type="common">Coelacanth</name>
    <dbReference type="NCBI Taxonomy" id="7897"/>
    <lineage>
        <taxon>Eukaryota</taxon>
        <taxon>Metazoa</taxon>
        <taxon>Chordata</taxon>
        <taxon>Craniata</taxon>
        <taxon>Vertebrata</taxon>
        <taxon>Euteleostomi</taxon>
        <taxon>Coelacanthiformes</taxon>
        <taxon>Coelacanthidae</taxon>
        <taxon>Latimeria</taxon>
    </lineage>
</organism>
<evidence type="ECO:0000256" key="5">
    <source>
        <dbReference type="PROSITE-ProRule" id="PRU00125"/>
    </source>
</evidence>
<dbReference type="PANTHER" id="PTHR24207">
    <property type="entry name" value="ZYX102 PROTEIN"/>
    <property type="match status" value="1"/>
</dbReference>
<reference evidence="8" key="2">
    <citation type="submission" date="2025-08" db="UniProtKB">
        <authorList>
            <consortium name="Ensembl"/>
        </authorList>
    </citation>
    <scope>IDENTIFICATION</scope>
</reference>
<dbReference type="PANTHER" id="PTHR24207:SF1">
    <property type="entry name" value="FILAMIN-BINDING LIM PROTEIN 1"/>
    <property type="match status" value="1"/>
</dbReference>
<feature type="domain" description="LIM zinc-binding" evidence="7">
    <location>
        <begin position="243"/>
        <end position="303"/>
    </location>
</feature>
<protein>
    <submittedName>
        <fullName evidence="8">Filamin binding LIM protein 1</fullName>
    </submittedName>
</protein>
<keyword evidence="3 5" id="KW-0862">Zinc</keyword>
<keyword evidence="4 5" id="KW-0440">LIM domain</keyword>
<feature type="compositionally biased region" description="Polar residues" evidence="6">
    <location>
        <begin position="36"/>
        <end position="52"/>
    </location>
</feature>
<keyword evidence="1 5" id="KW-0479">Metal-binding</keyword>
<dbReference type="STRING" id="7897.ENSLACP00000021966"/>
<evidence type="ECO:0000313" key="9">
    <source>
        <dbReference type="Proteomes" id="UP000008672"/>
    </source>
</evidence>
<evidence type="ECO:0000256" key="1">
    <source>
        <dbReference type="ARBA" id="ARBA00022723"/>
    </source>
</evidence>
<evidence type="ECO:0000256" key="2">
    <source>
        <dbReference type="ARBA" id="ARBA00022737"/>
    </source>
</evidence>
<dbReference type="OrthoDB" id="25414at2759"/>
<evidence type="ECO:0000256" key="3">
    <source>
        <dbReference type="ARBA" id="ARBA00022833"/>
    </source>
</evidence>
<dbReference type="GeneID" id="102352216"/>
<reference evidence="9" key="1">
    <citation type="submission" date="2011-08" db="EMBL/GenBank/DDBJ databases">
        <title>The draft genome of Latimeria chalumnae.</title>
        <authorList>
            <person name="Di Palma F."/>
            <person name="Alfoldi J."/>
            <person name="Johnson J."/>
            <person name="Berlin A."/>
            <person name="Gnerre S."/>
            <person name="Jaffe D."/>
            <person name="MacCallum I."/>
            <person name="Young S."/>
            <person name="Walker B.J."/>
            <person name="Lander E."/>
            <person name="Lindblad-Toh K."/>
        </authorList>
    </citation>
    <scope>NUCLEOTIDE SEQUENCE [LARGE SCALE GENOMIC DNA]</scope>
    <source>
        <strain evidence="9">Wild caught</strain>
    </source>
</reference>
<feature type="domain" description="LIM zinc-binding" evidence="7">
    <location>
        <begin position="304"/>
        <end position="372"/>
    </location>
</feature>
<dbReference type="GO" id="GO:0001725">
    <property type="term" value="C:stress fiber"/>
    <property type="evidence" value="ECO:0007669"/>
    <property type="project" value="TreeGrafter"/>
</dbReference>
<dbReference type="RefSeq" id="XP_005996343.1">
    <property type="nucleotide sequence ID" value="XM_005996281.1"/>
</dbReference>
<keyword evidence="2" id="KW-0677">Repeat</keyword>
<evidence type="ECO:0000256" key="4">
    <source>
        <dbReference type="ARBA" id="ARBA00023038"/>
    </source>
</evidence>
<feature type="region of interest" description="Disordered" evidence="6">
    <location>
        <begin position="1"/>
        <end position="58"/>
    </location>
</feature>
<dbReference type="EMBL" id="AFYH01072289">
    <property type="status" value="NOT_ANNOTATED_CDS"/>
    <property type="molecule type" value="Genomic_DNA"/>
</dbReference>
<dbReference type="FunFam" id="2.10.110.10:FF:000086">
    <property type="entry name" value="Filamin binding LIM protein 1"/>
    <property type="match status" value="1"/>
</dbReference>
<accession>M3XGW0</accession>
<reference evidence="8" key="3">
    <citation type="submission" date="2025-09" db="UniProtKB">
        <authorList>
            <consortium name="Ensembl"/>
        </authorList>
    </citation>
    <scope>IDENTIFICATION</scope>
</reference>
<dbReference type="Gene3D" id="2.10.110.10">
    <property type="entry name" value="Cysteine Rich Protein"/>
    <property type="match status" value="3"/>
</dbReference>
<dbReference type="EMBL" id="AFYH01072288">
    <property type="status" value="NOT_ANNOTATED_CDS"/>
    <property type="molecule type" value="Genomic_DNA"/>
</dbReference>
<gene>
    <name evidence="8" type="primary">FBLIM1</name>
</gene>
<dbReference type="RefSeq" id="XP_005996342.1">
    <property type="nucleotide sequence ID" value="XM_005996280.3"/>
</dbReference>
<dbReference type="Pfam" id="PF00412">
    <property type="entry name" value="LIM"/>
    <property type="match status" value="3"/>
</dbReference>
<dbReference type="GO" id="GO:0098609">
    <property type="term" value="P:cell-cell adhesion"/>
    <property type="evidence" value="ECO:0007669"/>
    <property type="project" value="TreeGrafter"/>
</dbReference>
<feature type="domain" description="LIM zinc-binding" evidence="7">
    <location>
        <begin position="183"/>
        <end position="242"/>
    </location>
</feature>
<dbReference type="Ensembl" id="ENSLACT00000025853.1">
    <property type="protein sequence ID" value="ENSLACP00000021966.1"/>
    <property type="gene ID" value="ENSLACG00000002136.2"/>
</dbReference>
<dbReference type="SMART" id="SM00132">
    <property type="entry name" value="LIM"/>
    <property type="match status" value="3"/>
</dbReference>
<dbReference type="PROSITE" id="PS00478">
    <property type="entry name" value="LIM_DOMAIN_1"/>
    <property type="match status" value="2"/>
</dbReference>
<dbReference type="KEGG" id="lcm:102352216"/>
<evidence type="ECO:0000259" key="7">
    <source>
        <dbReference type="PROSITE" id="PS50023"/>
    </source>
</evidence>
<dbReference type="GO" id="GO:0046872">
    <property type="term" value="F:metal ion binding"/>
    <property type="evidence" value="ECO:0007669"/>
    <property type="project" value="UniProtKB-KW"/>
</dbReference>
<evidence type="ECO:0000313" key="8">
    <source>
        <dbReference type="Ensembl" id="ENSLACP00000021966.1"/>
    </source>
</evidence>
<dbReference type="GeneTree" id="ENSGT00940000159003"/>
<dbReference type="AlphaFoldDB" id="M3XGW0"/>
<dbReference type="EMBL" id="AFYH01072290">
    <property type="status" value="NOT_ANNOTATED_CDS"/>
    <property type="molecule type" value="Genomic_DNA"/>
</dbReference>
<sequence>MSKMPQKRMVSSLHITLTPPRRAVPVKQEAARETLKSSPTALTQTKTLSPKSNRNDYCLGKQHRGMAETTGQVSSSTGFLNGDFPPPPPLPLDEFPGTSVLDLPPPPPVPAVEESCKMVVDPVNTGIQKLNLESPQPLQESSFIPEVQRQQRIPSISLGTEERPPHKPNPTQNGHQETQPSTDICGFCHKVITLTDPAIEAMNKIYHGDCFTCRKCHYRLVGQLYYNKDGQPLCETCYKNTLEKCTSCKKEIEERIVRAMGNAYHPSCFTCVVCHKLIGDEQFALNEKNEIHCKEDFYRKYAPVCSMCQKAIIPKDDEDTYSIECLGKNFHVNCYICEQCGVSLSPEPTDKGCYPLDNRILCMTCHIALNSGSVS</sequence>
<feature type="region of interest" description="Disordered" evidence="6">
    <location>
        <begin position="131"/>
        <end position="150"/>
    </location>
</feature>
<dbReference type="OMA" id="CEVCVIQ"/>
<dbReference type="GO" id="GO:0031005">
    <property type="term" value="F:filamin binding"/>
    <property type="evidence" value="ECO:0007669"/>
    <property type="project" value="TreeGrafter"/>
</dbReference>
<proteinExistence type="predicted"/>
<dbReference type="CTD" id="54751"/>